<dbReference type="NCBIfam" id="TIGR00274">
    <property type="entry name" value="N-acetylmuramic acid 6-phosphate etherase"/>
    <property type="match status" value="1"/>
</dbReference>
<comment type="similarity">
    <text evidence="7 12">Belongs to the GCKR-like family. MurNAc-6-P etherase subfamily.</text>
</comment>
<dbReference type="GO" id="GO:0097367">
    <property type="term" value="F:carbohydrate derivative binding"/>
    <property type="evidence" value="ECO:0007669"/>
    <property type="project" value="InterPro"/>
</dbReference>
<sequence>MDITKLTTEAQNAATMNLDQMTPLEIVTTMNAEDKKVPLAVEQQLPQIAEAVSLITAAFKQGGRLFYIGAGTSGRLGVLDAAECVPTFGIDPEMVQGLIAGGQQAMTTAVEGAEDSLSLAQSDLEARHLNAKDIVVGIAASGRTPYVIGGLQFAQKNGVKTVALSCNANAEISAFGDVAIEVVPGPEILSGSTRLKSGTAQKMVLNMLSTASMVGIGKTYGNLMVDVRPTNEKLVQRAKNIIMQITHVDEATAGQALNAADQSVKLAIVMLMTDDDIAQAAQRLEAASGFVRGAIEK</sequence>
<evidence type="ECO:0000256" key="6">
    <source>
        <dbReference type="ARBA" id="ARBA00060672"/>
    </source>
</evidence>
<dbReference type="FunFam" id="1.10.8.1080:FF:000001">
    <property type="entry name" value="N-acetylmuramic acid 6-phosphate etherase"/>
    <property type="match status" value="1"/>
</dbReference>
<dbReference type="GO" id="GO:0097173">
    <property type="term" value="P:N-acetylmuramic acid catabolic process"/>
    <property type="evidence" value="ECO:0007669"/>
    <property type="project" value="UniProtKB-UniPathway"/>
</dbReference>
<organism evidence="14 15">
    <name type="scientific">Lacticaseibacillus brantae DSM 23927</name>
    <dbReference type="NCBI Taxonomy" id="1423727"/>
    <lineage>
        <taxon>Bacteria</taxon>
        <taxon>Bacillati</taxon>
        <taxon>Bacillota</taxon>
        <taxon>Bacilli</taxon>
        <taxon>Lactobacillales</taxon>
        <taxon>Lactobacillaceae</taxon>
        <taxon>Lacticaseibacillus</taxon>
    </lineage>
</organism>
<dbReference type="CDD" id="cd05007">
    <property type="entry name" value="SIS_Etherase"/>
    <property type="match status" value="1"/>
</dbReference>
<dbReference type="AlphaFoldDB" id="A0A0R2AXG0"/>
<comment type="function">
    <text evidence="12">Specifically catalyzes the cleavage of the D-lactyl ether substituent of MurNAc 6-phosphate, producing GlcNAc 6-phosphate and D-lactate.</text>
</comment>
<dbReference type="Proteomes" id="UP000051672">
    <property type="component" value="Unassembled WGS sequence"/>
</dbReference>
<comment type="subunit">
    <text evidence="1 12">Homodimer.</text>
</comment>
<dbReference type="InterPro" id="IPR040190">
    <property type="entry name" value="MURQ/GCKR"/>
</dbReference>
<dbReference type="InterPro" id="IPR000408">
    <property type="entry name" value="Reg_chr_condens"/>
</dbReference>
<name>A0A0R2AXG0_9LACO</name>
<dbReference type="EMBL" id="AYZQ01000004">
    <property type="protein sequence ID" value="KRM71445.1"/>
    <property type="molecule type" value="Genomic_DNA"/>
</dbReference>
<comment type="pathway">
    <text evidence="5">Amino-sugar metabolism; 1,6-anhydro-N-acetylmuramate degradation.</text>
</comment>
<keyword evidence="2 12" id="KW-0456">Lyase</keyword>
<evidence type="ECO:0000256" key="11">
    <source>
        <dbReference type="ARBA" id="ARBA00084049"/>
    </source>
</evidence>
<feature type="active site" evidence="12">
    <location>
        <position position="114"/>
    </location>
</feature>
<gene>
    <name evidence="12" type="primary">murQ</name>
    <name evidence="14" type="ORF">FC34_GL001557</name>
</gene>
<protein>
    <recommendedName>
        <fullName evidence="9 12">N-acetylmuramic acid 6-phosphate etherase</fullName>
        <shortName evidence="12">MurNAc-6-P etherase</shortName>
        <ecNumber evidence="8 12">4.2.1.126</ecNumber>
    </recommendedName>
    <alternativeName>
        <fullName evidence="11 12">N-acetylmuramic acid 6-phosphate hydrolase</fullName>
    </alternativeName>
    <alternativeName>
        <fullName evidence="10 12">N-acetylmuramic acid 6-phosphate lyase</fullName>
    </alternativeName>
</protein>
<dbReference type="PATRIC" id="fig|1423727.3.peg.1579"/>
<feature type="active site" description="Proton donor" evidence="12">
    <location>
        <position position="83"/>
    </location>
</feature>
<dbReference type="RefSeq" id="WP_057894839.1">
    <property type="nucleotide sequence ID" value="NZ_AYZQ01000004.1"/>
</dbReference>
<dbReference type="InterPro" id="IPR005488">
    <property type="entry name" value="Etherase_MurQ"/>
</dbReference>
<dbReference type="GO" id="GO:0016803">
    <property type="term" value="F:ether hydrolase activity"/>
    <property type="evidence" value="ECO:0007669"/>
    <property type="project" value="TreeGrafter"/>
</dbReference>
<evidence type="ECO:0000256" key="10">
    <source>
        <dbReference type="ARBA" id="ARBA00077905"/>
    </source>
</evidence>
<dbReference type="SUPFAM" id="SSF53697">
    <property type="entry name" value="SIS domain"/>
    <property type="match status" value="1"/>
</dbReference>
<dbReference type="PROSITE" id="PS51464">
    <property type="entry name" value="SIS"/>
    <property type="match status" value="1"/>
</dbReference>
<dbReference type="EC" id="4.2.1.126" evidence="8 12"/>
<dbReference type="NCBIfam" id="NF003915">
    <property type="entry name" value="PRK05441.1"/>
    <property type="match status" value="1"/>
</dbReference>
<reference evidence="14 15" key="1">
    <citation type="journal article" date="2015" name="Genome Announc.">
        <title>Expanding the biotechnology potential of lactobacilli through comparative genomics of 213 strains and associated genera.</title>
        <authorList>
            <person name="Sun Z."/>
            <person name="Harris H.M."/>
            <person name="McCann A."/>
            <person name="Guo C."/>
            <person name="Argimon S."/>
            <person name="Zhang W."/>
            <person name="Yang X."/>
            <person name="Jeffery I.B."/>
            <person name="Cooney J.C."/>
            <person name="Kagawa T.F."/>
            <person name="Liu W."/>
            <person name="Song Y."/>
            <person name="Salvetti E."/>
            <person name="Wrobel A."/>
            <person name="Rasinkangas P."/>
            <person name="Parkhill J."/>
            <person name="Rea M.C."/>
            <person name="O'Sullivan O."/>
            <person name="Ritari J."/>
            <person name="Douillard F.P."/>
            <person name="Paul Ross R."/>
            <person name="Yang R."/>
            <person name="Briner A.E."/>
            <person name="Felis G.E."/>
            <person name="de Vos W.M."/>
            <person name="Barrangou R."/>
            <person name="Klaenhammer T.R."/>
            <person name="Caufield P.W."/>
            <person name="Cui Y."/>
            <person name="Zhang H."/>
            <person name="O'Toole P.W."/>
        </authorList>
    </citation>
    <scope>NUCLEOTIDE SEQUENCE [LARGE SCALE GENOMIC DNA]</scope>
    <source>
        <strain evidence="14 15">DSM 23927</strain>
    </source>
</reference>
<dbReference type="GO" id="GO:0016835">
    <property type="term" value="F:carbon-oxygen lyase activity"/>
    <property type="evidence" value="ECO:0007669"/>
    <property type="project" value="UniProtKB-UniRule"/>
</dbReference>
<comment type="pathway">
    <text evidence="12">Amino-sugar metabolism; N-acetylmuramate degradation.</text>
</comment>
<dbReference type="PANTHER" id="PTHR10088:SF4">
    <property type="entry name" value="GLUCOKINASE REGULATORY PROTEIN"/>
    <property type="match status" value="1"/>
</dbReference>
<comment type="miscellaneous">
    <text evidence="12">A lyase-type mechanism (elimination/hydration) is suggested for the cleavage of the lactyl ether bond of MurNAc 6-phosphate, with the formation of an alpha,beta-unsaturated aldehyde intermediate with (E)-stereochemistry, followed by the syn addition of water to give product.</text>
</comment>
<dbReference type="HAMAP" id="MF_00068">
    <property type="entry name" value="MurQ"/>
    <property type="match status" value="1"/>
</dbReference>
<comment type="pathway">
    <text evidence="6">Cell wall biogenesis.</text>
</comment>
<dbReference type="Gene3D" id="3.40.50.10490">
    <property type="entry name" value="Glucose-6-phosphate isomerase like protein, domain 1"/>
    <property type="match status" value="1"/>
</dbReference>
<evidence type="ECO:0000259" key="13">
    <source>
        <dbReference type="PROSITE" id="PS51464"/>
    </source>
</evidence>
<evidence type="ECO:0000256" key="1">
    <source>
        <dbReference type="ARBA" id="ARBA00011738"/>
    </source>
</evidence>
<dbReference type="PROSITE" id="PS01272">
    <property type="entry name" value="GCKR"/>
    <property type="match status" value="1"/>
</dbReference>
<evidence type="ECO:0000313" key="14">
    <source>
        <dbReference type="EMBL" id="KRM71445.1"/>
    </source>
</evidence>
<dbReference type="PANTHER" id="PTHR10088">
    <property type="entry name" value="GLUCOKINASE REGULATORY PROTEIN"/>
    <property type="match status" value="1"/>
</dbReference>
<dbReference type="STRING" id="1423727.FC34_GL001557"/>
<dbReference type="Gene3D" id="1.10.8.1080">
    <property type="match status" value="1"/>
</dbReference>
<evidence type="ECO:0000256" key="7">
    <source>
        <dbReference type="ARBA" id="ARBA00061234"/>
    </source>
</evidence>
<evidence type="ECO:0000256" key="12">
    <source>
        <dbReference type="HAMAP-Rule" id="MF_00068"/>
    </source>
</evidence>
<dbReference type="InterPro" id="IPR005486">
    <property type="entry name" value="Glucokinase_regulatory_CS"/>
</dbReference>
<comment type="caution">
    <text evidence="14">The sequence shown here is derived from an EMBL/GenBank/DDBJ whole genome shotgun (WGS) entry which is preliminary data.</text>
</comment>
<keyword evidence="3 12" id="KW-0119">Carbohydrate metabolism</keyword>
<dbReference type="FunFam" id="3.40.50.10490:FF:000014">
    <property type="entry name" value="N-acetylmuramic acid 6-phosphate etherase"/>
    <property type="match status" value="1"/>
</dbReference>
<evidence type="ECO:0000256" key="2">
    <source>
        <dbReference type="ARBA" id="ARBA00023239"/>
    </source>
</evidence>
<proteinExistence type="inferred from homology"/>
<dbReference type="NCBIfam" id="NF009222">
    <property type="entry name" value="PRK12570.1"/>
    <property type="match status" value="1"/>
</dbReference>
<dbReference type="Pfam" id="PF22645">
    <property type="entry name" value="GKRP_SIS_N"/>
    <property type="match status" value="1"/>
</dbReference>
<dbReference type="GO" id="GO:0009254">
    <property type="term" value="P:peptidoglycan turnover"/>
    <property type="evidence" value="ECO:0007669"/>
    <property type="project" value="TreeGrafter"/>
</dbReference>
<dbReference type="GO" id="GO:0046348">
    <property type="term" value="P:amino sugar catabolic process"/>
    <property type="evidence" value="ECO:0007669"/>
    <property type="project" value="InterPro"/>
</dbReference>
<evidence type="ECO:0000256" key="8">
    <source>
        <dbReference type="ARBA" id="ARBA00067056"/>
    </source>
</evidence>
<dbReference type="InterPro" id="IPR001347">
    <property type="entry name" value="SIS_dom"/>
</dbReference>
<dbReference type="UniPathway" id="UPA00342"/>
<dbReference type="OrthoDB" id="9813395at2"/>
<evidence type="ECO:0000256" key="5">
    <source>
        <dbReference type="ARBA" id="ARBA00060595"/>
    </source>
</evidence>
<evidence type="ECO:0000256" key="3">
    <source>
        <dbReference type="ARBA" id="ARBA00023277"/>
    </source>
</evidence>
<accession>A0A0R2AXG0</accession>
<dbReference type="InterPro" id="IPR046348">
    <property type="entry name" value="SIS_dom_sf"/>
</dbReference>
<feature type="domain" description="SIS" evidence="13">
    <location>
        <begin position="55"/>
        <end position="218"/>
    </location>
</feature>
<evidence type="ECO:0000256" key="9">
    <source>
        <dbReference type="ARBA" id="ARBA00070061"/>
    </source>
</evidence>
<comment type="catalytic activity">
    <reaction evidence="4 12">
        <text>N-acetyl-D-muramate 6-phosphate + H2O = N-acetyl-D-glucosamine 6-phosphate + (R)-lactate</text>
        <dbReference type="Rhea" id="RHEA:26410"/>
        <dbReference type="ChEBI" id="CHEBI:15377"/>
        <dbReference type="ChEBI" id="CHEBI:16004"/>
        <dbReference type="ChEBI" id="CHEBI:57513"/>
        <dbReference type="ChEBI" id="CHEBI:58722"/>
        <dbReference type="EC" id="4.2.1.126"/>
    </reaction>
</comment>
<keyword evidence="15" id="KW-1185">Reference proteome</keyword>
<evidence type="ECO:0000313" key="15">
    <source>
        <dbReference type="Proteomes" id="UP000051672"/>
    </source>
</evidence>
<dbReference type="PROSITE" id="PS50012">
    <property type="entry name" value="RCC1_3"/>
    <property type="match status" value="1"/>
</dbReference>
<evidence type="ECO:0000256" key="4">
    <source>
        <dbReference type="ARBA" id="ARBA00051747"/>
    </source>
</evidence>